<proteinExistence type="predicted"/>
<evidence type="ECO:0000313" key="2">
    <source>
        <dbReference type="EMBL" id="KRY71667.1"/>
    </source>
</evidence>
<evidence type="ECO:0000313" key="4">
    <source>
        <dbReference type="Proteomes" id="UP000054632"/>
    </source>
</evidence>
<organism evidence="2 4">
    <name type="scientific">Trichinella pseudospiralis</name>
    <name type="common">Parasitic roundworm</name>
    <dbReference type="NCBI Taxonomy" id="6337"/>
    <lineage>
        <taxon>Eukaryota</taxon>
        <taxon>Metazoa</taxon>
        <taxon>Ecdysozoa</taxon>
        <taxon>Nematoda</taxon>
        <taxon>Enoplea</taxon>
        <taxon>Dorylaimia</taxon>
        <taxon>Trichinellida</taxon>
        <taxon>Trichinellidae</taxon>
        <taxon>Trichinella</taxon>
    </lineage>
</organism>
<evidence type="ECO:0000313" key="5">
    <source>
        <dbReference type="Proteomes" id="UP000054805"/>
    </source>
</evidence>
<evidence type="ECO:0000313" key="3">
    <source>
        <dbReference type="EMBL" id="KRZ31193.1"/>
    </source>
</evidence>
<accession>A0A0V1EET8</accession>
<dbReference type="EMBL" id="JYDS01000027">
    <property type="protein sequence ID" value="KRZ31193.1"/>
    <property type="molecule type" value="Genomic_DNA"/>
</dbReference>
<dbReference type="Proteomes" id="UP000054815">
    <property type="component" value="Unassembled WGS sequence"/>
</dbReference>
<dbReference type="EMBL" id="JYDU01000051">
    <property type="protein sequence ID" value="KRX95792.1"/>
    <property type="molecule type" value="Genomic_DNA"/>
</dbReference>
<dbReference type="AlphaFoldDB" id="A0A0V1EET8"/>
<dbReference type="EMBL" id="JYDR01000055">
    <property type="protein sequence ID" value="KRY71667.1"/>
    <property type="molecule type" value="Genomic_DNA"/>
</dbReference>
<evidence type="ECO:0000313" key="1">
    <source>
        <dbReference type="EMBL" id="KRX95792.1"/>
    </source>
</evidence>
<dbReference type="Proteomes" id="UP000054632">
    <property type="component" value="Unassembled WGS sequence"/>
</dbReference>
<sequence>MHPAAELCVSLVSYFFELSATPPLLCSFSTLLRLFGHCYWLLSSFHLSSAVRRSLSDISGGCFLVTTPDPWNEGILLHPPGSSSTGPEIKGVCCQFTVFSSVWSGRTVLRNNCRTTLEIILDTVLDLYLRIAQSRSDMEKLQERCF</sequence>
<name>A0A0V1EET8_TRIPS</name>
<dbReference type="Proteomes" id="UP000054805">
    <property type="component" value="Unassembled WGS sequence"/>
</dbReference>
<comment type="caution">
    <text evidence="2">The sequence shown here is derived from an EMBL/GenBank/DDBJ whole genome shotgun (WGS) entry which is preliminary data.</text>
</comment>
<protein>
    <submittedName>
        <fullName evidence="2">Uncharacterized protein</fullName>
    </submittedName>
</protein>
<gene>
    <name evidence="2" type="ORF">T4A_10624</name>
    <name evidence="3" type="ORF">T4B_2660</name>
    <name evidence="1" type="ORF">T4E_5821</name>
</gene>
<reference evidence="4 5" key="1">
    <citation type="submission" date="2015-01" db="EMBL/GenBank/DDBJ databases">
        <title>Evolution of Trichinella species and genotypes.</title>
        <authorList>
            <person name="Korhonen P.K."/>
            <person name="Edoardo P."/>
            <person name="Giuseppe L.R."/>
            <person name="Gasser R.B."/>
        </authorList>
    </citation>
    <scope>NUCLEOTIDE SEQUENCE [LARGE SCALE GENOMIC DNA]</scope>
    <source>
        <strain evidence="2">ISS13</strain>
        <strain evidence="1">ISS141</strain>
        <strain evidence="3">ISS588</strain>
    </source>
</reference>
<keyword evidence="5" id="KW-1185">Reference proteome</keyword>